<dbReference type="InterPro" id="IPR026444">
    <property type="entry name" value="Secre_tail"/>
</dbReference>
<sequence>MKKTIFLFFFLISLVGFSQTDYSDSWEDFYSYNNVKDIIKVDDVIYALADNAVFTYNDTTLEIKKISSVQGLSGETTSSIFYNKTFKRVVIGYENGLVEVIDEDGTITISSDIVNFNQSGEKRINHISEFGNTLYLSTPFAIVEYNIERLEFGDTFFIGNQSTSLSINETLVFNNKIYAATEDGIFLADVNSNLLVDFKSWEQQFPNRNFPNLSLFDNRVYTTEGSNLFEIENGSLKIIRNFAENIVNTKASSSNLTITLNRSAFVLDENNNQVFIFLNTPDFSFTLSNAFFENSTVFLASKELGILKTTTSQLNTYQEIHPEGPLFNDVFSIAVNNNDLWVVYGGYDASSYVPAGNRKGFSHYNGEKWINKKFSNSTPILDLVDITIDVEKENRVFISSFAQTSNGNIFSGGGLLEVENDEIKNFYHSRNSPLEDFLPNDANSITTRISGSVFDNEGNLWLADALASRKLKKFSASGTWSSFDLGDLQTNKNQETNIITIDRNNTVWIATRRNGVYIYNENGDRRKAFISTPNLGNLPDVNVRAIAIDSNNRVWLGTQSGMVVYNNASGVFDDDTPNANPVVINGNEAGFGDRLLGDQTINSIVIDGAENKWFGTDNGGVLYTNPNGLTTLANFSKQNSPLPSNKISKIAIDNSSGKVYFATDKGIVAYNSNVAPFGETLGEVYAYPNPALKNHETITINGRNGTSLPRGTNVKILDVAGHLVYETNVIEGQEVQGGKVVWNKKNLAGKSVASGIYIVLLSNDDASETATAKIAIVN</sequence>
<feature type="signal peptide" evidence="2">
    <location>
        <begin position="1"/>
        <end position="18"/>
    </location>
</feature>
<comment type="caution">
    <text evidence="4">The sequence shown here is derived from an EMBL/GenBank/DDBJ whole genome shotgun (WGS) entry which is preliminary data.</text>
</comment>
<keyword evidence="1 2" id="KW-0732">Signal</keyword>
<dbReference type="NCBIfam" id="TIGR04183">
    <property type="entry name" value="Por_Secre_tail"/>
    <property type="match status" value="1"/>
</dbReference>
<dbReference type="Pfam" id="PF07494">
    <property type="entry name" value="Reg_prop"/>
    <property type="match status" value="1"/>
</dbReference>
<dbReference type="Proteomes" id="UP000238882">
    <property type="component" value="Unassembled WGS sequence"/>
</dbReference>
<dbReference type="InterPro" id="IPR048954">
    <property type="entry name" value="PorZ_N"/>
</dbReference>
<dbReference type="InterPro" id="IPR011047">
    <property type="entry name" value="Quinoprotein_ADH-like_sf"/>
</dbReference>
<dbReference type="InterPro" id="IPR011110">
    <property type="entry name" value="Reg_prop"/>
</dbReference>
<evidence type="ECO:0000313" key="5">
    <source>
        <dbReference type="Proteomes" id="UP000238882"/>
    </source>
</evidence>
<dbReference type="OrthoDB" id="9807410at2"/>
<dbReference type="EMBL" id="MSCN01000001">
    <property type="protein sequence ID" value="PQJ81032.1"/>
    <property type="molecule type" value="Genomic_DNA"/>
</dbReference>
<dbReference type="SUPFAM" id="SSF50998">
    <property type="entry name" value="Quinoprotein alcohol dehydrogenase-like"/>
    <property type="match status" value="1"/>
</dbReference>
<evidence type="ECO:0000259" key="3">
    <source>
        <dbReference type="Pfam" id="PF21544"/>
    </source>
</evidence>
<accession>A0A2S7WUM5</accession>
<proteinExistence type="predicted"/>
<feature type="domain" description="PorZ N-terminal beta-propeller" evidence="3">
    <location>
        <begin position="45"/>
        <end position="202"/>
    </location>
</feature>
<protein>
    <recommendedName>
        <fullName evidence="3">PorZ N-terminal beta-propeller domain-containing protein</fullName>
    </recommendedName>
</protein>
<organism evidence="4 5">
    <name type="scientific">Polaribacter porphyrae</name>
    <dbReference type="NCBI Taxonomy" id="1137780"/>
    <lineage>
        <taxon>Bacteria</taxon>
        <taxon>Pseudomonadati</taxon>
        <taxon>Bacteroidota</taxon>
        <taxon>Flavobacteriia</taxon>
        <taxon>Flavobacteriales</taxon>
        <taxon>Flavobacteriaceae</taxon>
    </lineage>
</organism>
<name>A0A2S7WUM5_9FLAO</name>
<keyword evidence="5" id="KW-1185">Reference proteome</keyword>
<dbReference type="Pfam" id="PF21544">
    <property type="entry name" value="PorZ_N_b_propeller"/>
    <property type="match status" value="1"/>
</dbReference>
<feature type="chain" id="PRO_5015478324" description="PorZ N-terminal beta-propeller domain-containing protein" evidence="2">
    <location>
        <begin position="19"/>
        <end position="778"/>
    </location>
</feature>
<dbReference type="RefSeq" id="WP_105017598.1">
    <property type="nucleotide sequence ID" value="NZ_MSCN01000001.1"/>
</dbReference>
<dbReference type="Gene3D" id="2.60.40.4070">
    <property type="match status" value="1"/>
</dbReference>
<dbReference type="SUPFAM" id="SSF63829">
    <property type="entry name" value="Calcium-dependent phosphotriesterase"/>
    <property type="match status" value="1"/>
</dbReference>
<dbReference type="Gene3D" id="2.130.10.10">
    <property type="entry name" value="YVTN repeat-like/Quinoprotein amine dehydrogenase"/>
    <property type="match status" value="3"/>
</dbReference>
<evidence type="ECO:0000313" key="4">
    <source>
        <dbReference type="EMBL" id="PQJ81032.1"/>
    </source>
</evidence>
<evidence type="ECO:0000256" key="2">
    <source>
        <dbReference type="SAM" id="SignalP"/>
    </source>
</evidence>
<gene>
    <name evidence="4" type="ORF">BTO18_14950</name>
</gene>
<dbReference type="SUPFAM" id="SSF101898">
    <property type="entry name" value="NHL repeat"/>
    <property type="match status" value="1"/>
</dbReference>
<dbReference type="InterPro" id="IPR015943">
    <property type="entry name" value="WD40/YVTN_repeat-like_dom_sf"/>
</dbReference>
<dbReference type="AlphaFoldDB" id="A0A2S7WUM5"/>
<reference evidence="4 5" key="1">
    <citation type="submission" date="2016-12" db="EMBL/GenBank/DDBJ databases">
        <title>Trade-off between light-utilization and light-protection in marine flavobacteria.</title>
        <authorList>
            <person name="Kumagai Y."/>
            <person name="Yoshizawa S."/>
            <person name="Kogure K."/>
            <person name="Iwasaki W."/>
        </authorList>
    </citation>
    <scope>NUCLEOTIDE SEQUENCE [LARGE SCALE GENOMIC DNA]</scope>
    <source>
        <strain evidence="4 5">NBRC 108759</strain>
    </source>
</reference>
<evidence type="ECO:0000256" key="1">
    <source>
        <dbReference type="ARBA" id="ARBA00022729"/>
    </source>
</evidence>